<proteinExistence type="predicted"/>
<organism evidence="1 2">
    <name type="scientific">Dendryphion nanum</name>
    <dbReference type="NCBI Taxonomy" id="256645"/>
    <lineage>
        <taxon>Eukaryota</taxon>
        <taxon>Fungi</taxon>
        <taxon>Dikarya</taxon>
        <taxon>Ascomycota</taxon>
        <taxon>Pezizomycotina</taxon>
        <taxon>Dothideomycetes</taxon>
        <taxon>Pleosporomycetidae</taxon>
        <taxon>Pleosporales</taxon>
        <taxon>Torulaceae</taxon>
        <taxon>Dendryphion</taxon>
    </lineage>
</organism>
<keyword evidence="2" id="KW-1185">Reference proteome</keyword>
<sequence length="189" mass="21330">MSTTAVLLTLPATLPHLHPLYSSPHTLGKTLAHLLHSIPLLISQHLSHSATHTLTFPSIATLPIPITEFTTILSSHLLALRTTDNISIALPKPLLLDRKQRRPRRKIQQKYERILQAAFRAWVRRQLGGMLSGGVNEVAGRCRWIKYPCANAVLEAEDEEWTEWLETRCKALALEERRAGRNSVRELEG</sequence>
<evidence type="ECO:0000313" key="1">
    <source>
        <dbReference type="EMBL" id="KAH7115103.1"/>
    </source>
</evidence>
<protein>
    <submittedName>
        <fullName evidence="1">Uncharacterized protein</fullName>
    </submittedName>
</protein>
<comment type="caution">
    <text evidence="1">The sequence shown here is derived from an EMBL/GenBank/DDBJ whole genome shotgun (WGS) entry which is preliminary data.</text>
</comment>
<name>A0A9P9D9L0_9PLEO</name>
<accession>A0A9P9D9L0</accession>
<dbReference type="EMBL" id="JAGMWT010000016">
    <property type="protein sequence ID" value="KAH7115103.1"/>
    <property type="molecule type" value="Genomic_DNA"/>
</dbReference>
<dbReference type="Proteomes" id="UP000700596">
    <property type="component" value="Unassembled WGS sequence"/>
</dbReference>
<dbReference type="AlphaFoldDB" id="A0A9P9D9L0"/>
<evidence type="ECO:0000313" key="2">
    <source>
        <dbReference type="Proteomes" id="UP000700596"/>
    </source>
</evidence>
<reference evidence="1" key="1">
    <citation type="journal article" date="2021" name="Nat. Commun.">
        <title>Genetic determinants of endophytism in the Arabidopsis root mycobiome.</title>
        <authorList>
            <person name="Mesny F."/>
            <person name="Miyauchi S."/>
            <person name="Thiergart T."/>
            <person name="Pickel B."/>
            <person name="Atanasova L."/>
            <person name="Karlsson M."/>
            <person name="Huettel B."/>
            <person name="Barry K.W."/>
            <person name="Haridas S."/>
            <person name="Chen C."/>
            <person name="Bauer D."/>
            <person name="Andreopoulos W."/>
            <person name="Pangilinan J."/>
            <person name="LaButti K."/>
            <person name="Riley R."/>
            <person name="Lipzen A."/>
            <person name="Clum A."/>
            <person name="Drula E."/>
            <person name="Henrissat B."/>
            <person name="Kohler A."/>
            <person name="Grigoriev I.V."/>
            <person name="Martin F.M."/>
            <person name="Hacquard S."/>
        </authorList>
    </citation>
    <scope>NUCLEOTIDE SEQUENCE</scope>
    <source>
        <strain evidence="1">MPI-CAGE-CH-0243</strain>
    </source>
</reference>
<gene>
    <name evidence="1" type="ORF">B0J11DRAFT_584408</name>
</gene>